<dbReference type="EMBL" id="LN899825">
    <property type="protein sequence ID" value="CUV37344.1"/>
    <property type="molecule type" value="Genomic_DNA"/>
</dbReference>
<name>A0A0S4VSJ8_RALSL</name>
<accession>A0A0S4VSJ8</accession>
<protein>
    <submittedName>
        <fullName evidence="1">Uncharacterized protein</fullName>
    </submittedName>
</protein>
<organism evidence="1">
    <name type="scientific">Ralstonia solanacearum</name>
    <name type="common">Pseudomonas solanacearum</name>
    <dbReference type="NCBI Taxonomy" id="305"/>
    <lineage>
        <taxon>Bacteria</taxon>
        <taxon>Pseudomonadati</taxon>
        <taxon>Pseudomonadota</taxon>
        <taxon>Betaproteobacteria</taxon>
        <taxon>Burkholderiales</taxon>
        <taxon>Burkholderiaceae</taxon>
        <taxon>Ralstonia</taxon>
        <taxon>Ralstonia solanacearum species complex</taxon>
    </lineage>
</organism>
<gene>
    <name evidence="1" type="ORF">TD1301_v1_3240004</name>
</gene>
<dbReference type="AlphaFoldDB" id="A0A0S4VSJ8"/>
<evidence type="ECO:0000313" key="1">
    <source>
        <dbReference type="EMBL" id="CUV37344.1"/>
    </source>
</evidence>
<sequence>MKGQPNGCSVGFKSTLNNGASRTLELENEF</sequence>
<proteinExistence type="predicted"/>
<reference evidence="1" key="1">
    <citation type="submission" date="2015-10" db="EMBL/GenBank/DDBJ databases">
        <authorList>
            <person name="Gilbert D.G."/>
        </authorList>
    </citation>
    <scope>NUCLEOTIDE SEQUENCE</scope>
    <source>
        <strain evidence="1">Phyl III-seqv23</strain>
    </source>
</reference>